<name>A0ABR4H5P3_9EURO</name>
<keyword evidence="2" id="KW-1185">Reference proteome</keyword>
<dbReference type="EMBL" id="JBFXLT010000066">
    <property type="protein sequence ID" value="KAL2810798.1"/>
    <property type="molecule type" value="Genomic_DNA"/>
</dbReference>
<gene>
    <name evidence="1" type="ORF">BJX63DRAFT_433894</name>
</gene>
<organism evidence="1 2">
    <name type="scientific">Aspergillus granulosus</name>
    <dbReference type="NCBI Taxonomy" id="176169"/>
    <lineage>
        <taxon>Eukaryota</taxon>
        <taxon>Fungi</taxon>
        <taxon>Dikarya</taxon>
        <taxon>Ascomycota</taxon>
        <taxon>Pezizomycotina</taxon>
        <taxon>Eurotiomycetes</taxon>
        <taxon>Eurotiomycetidae</taxon>
        <taxon>Eurotiales</taxon>
        <taxon>Aspergillaceae</taxon>
        <taxon>Aspergillus</taxon>
        <taxon>Aspergillus subgen. Nidulantes</taxon>
    </lineage>
</organism>
<accession>A0ABR4H5P3</accession>
<dbReference type="Proteomes" id="UP001610334">
    <property type="component" value="Unassembled WGS sequence"/>
</dbReference>
<proteinExistence type="predicted"/>
<reference evidence="1 2" key="1">
    <citation type="submission" date="2024-07" db="EMBL/GenBank/DDBJ databases">
        <title>Section-level genome sequencing and comparative genomics of Aspergillus sections Usti and Cavernicolus.</title>
        <authorList>
            <consortium name="Lawrence Berkeley National Laboratory"/>
            <person name="Nybo J.L."/>
            <person name="Vesth T.C."/>
            <person name="Theobald S."/>
            <person name="Frisvad J.C."/>
            <person name="Larsen T.O."/>
            <person name="Kjaerboelling I."/>
            <person name="Rothschild-Mancinelli K."/>
            <person name="Lyhne E.K."/>
            <person name="Kogle M.E."/>
            <person name="Barry K."/>
            <person name="Clum A."/>
            <person name="Na H."/>
            <person name="Ledsgaard L."/>
            <person name="Lin J."/>
            <person name="Lipzen A."/>
            <person name="Kuo A."/>
            <person name="Riley R."/>
            <person name="Mondo S."/>
            <person name="Labutti K."/>
            <person name="Haridas S."/>
            <person name="Pangalinan J."/>
            <person name="Salamov A.A."/>
            <person name="Simmons B.A."/>
            <person name="Magnuson J.K."/>
            <person name="Chen J."/>
            <person name="Drula E."/>
            <person name="Henrissat B."/>
            <person name="Wiebenga A."/>
            <person name="Lubbers R.J."/>
            <person name="Gomes A.C."/>
            <person name="Makela M.R."/>
            <person name="Stajich J."/>
            <person name="Grigoriev I.V."/>
            <person name="Mortensen U.H."/>
            <person name="De Vries R.P."/>
            <person name="Baker S.E."/>
            <person name="Andersen M.R."/>
        </authorList>
    </citation>
    <scope>NUCLEOTIDE SEQUENCE [LARGE SCALE GENOMIC DNA]</scope>
    <source>
        <strain evidence="1 2">CBS 588.65</strain>
    </source>
</reference>
<sequence>MITSSILQRSVSPDIEHDFILAYRAQEIWQLFPRDDDPTPRFNLNVITAKATSLLETGTCGRFGSLGQLLSDSTPALRLWNLYQKFEYFIDGYTARAIAALYAGPSNSEPPPPSVTEATRLKRAFFRAEIYNFLFHLTLLTHQHNLGDADTIADPASRYLYAFAPWQSEEICCVVQFYLNLVEELCDKMDEDLVTTIKAREASYSPPTYMHTETCELADLLTIYDLAWYNDSY</sequence>
<comment type="caution">
    <text evidence="1">The sequence shown here is derived from an EMBL/GenBank/DDBJ whole genome shotgun (WGS) entry which is preliminary data.</text>
</comment>
<protein>
    <submittedName>
        <fullName evidence="1">Uncharacterized protein</fullName>
    </submittedName>
</protein>
<evidence type="ECO:0000313" key="2">
    <source>
        <dbReference type="Proteomes" id="UP001610334"/>
    </source>
</evidence>
<evidence type="ECO:0000313" key="1">
    <source>
        <dbReference type="EMBL" id="KAL2810798.1"/>
    </source>
</evidence>